<dbReference type="AlphaFoldDB" id="A0A1I7ZKL8"/>
<keyword evidence="2" id="KW-0732">Signal</keyword>
<evidence type="ECO:0000313" key="3">
    <source>
        <dbReference type="Proteomes" id="UP000095287"/>
    </source>
</evidence>
<evidence type="ECO:0000256" key="1">
    <source>
        <dbReference type="SAM" id="MobiDB-lite"/>
    </source>
</evidence>
<feature type="chain" id="PRO_5009313595" evidence="2">
    <location>
        <begin position="20"/>
        <end position="73"/>
    </location>
</feature>
<dbReference type="WBParaSite" id="L893_g27345.t1">
    <property type="protein sequence ID" value="L893_g27345.t1"/>
    <property type="gene ID" value="L893_g27345"/>
</dbReference>
<sequence length="73" mass="7381">MRLSAVVFLLVLVVAAVFSQDPNAPPADANGPPNQGLNPARKWVTTEDGPDGGPNPNPADPGSDPAAAQNPTP</sequence>
<feature type="region of interest" description="Disordered" evidence="1">
    <location>
        <begin position="21"/>
        <end position="73"/>
    </location>
</feature>
<evidence type="ECO:0000313" key="4">
    <source>
        <dbReference type="WBParaSite" id="L893_g27345.t1"/>
    </source>
</evidence>
<feature type="signal peptide" evidence="2">
    <location>
        <begin position="1"/>
        <end position="19"/>
    </location>
</feature>
<feature type="compositionally biased region" description="Low complexity" evidence="1">
    <location>
        <begin position="60"/>
        <end position="73"/>
    </location>
</feature>
<feature type="compositionally biased region" description="Low complexity" evidence="1">
    <location>
        <begin position="21"/>
        <end position="36"/>
    </location>
</feature>
<accession>A0A1I7ZKL8</accession>
<reference evidence="4" key="1">
    <citation type="submission" date="2016-11" db="UniProtKB">
        <authorList>
            <consortium name="WormBaseParasite"/>
        </authorList>
    </citation>
    <scope>IDENTIFICATION</scope>
</reference>
<keyword evidence="3" id="KW-1185">Reference proteome</keyword>
<evidence type="ECO:0000256" key="2">
    <source>
        <dbReference type="SAM" id="SignalP"/>
    </source>
</evidence>
<name>A0A1I7ZKL8_9BILA</name>
<proteinExistence type="predicted"/>
<dbReference type="Proteomes" id="UP000095287">
    <property type="component" value="Unplaced"/>
</dbReference>
<organism evidence="3 4">
    <name type="scientific">Steinernema glaseri</name>
    <dbReference type="NCBI Taxonomy" id="37863"/>
    <lineage>
        <taxon>Eukaryota</taxon>
        <taxon>Metazoa</taxon>
        <taxon>Ecdysozoa</taxon>
        <taxon>Nematoda</taxon>
        <taxon>Chromadorea</taxon>
        <taxon>Rhabditida</taxon>
        <taxon>Tylenchina</taxon>
        <taxon>Panagrolaimomorpha</taxon>
        <taxon>Strongyloidoidea</taxon>
        <taxon>Steinernematidae</taxon>
        <taxon>Steinernema</taxon>
    </lineage>
</organism>
<protein>
    <submittedName>
        <fullName evidence="4">Secreted protein</fullName>
    </submittedName>
</protein>